<dbReference type="PROSITE" id="PS50994">
    <property type="entry name" value="INTEGRASE"/>
    <property type="match status" value="1"/>
</dbReference>
<dbReference type="AlphaFoldDB" id="A0AAV2S3V8"/>
<comment type="caution">
    <text evidence="3">The sequence shown here is derived from an EMBL/GenBank/DDBJ whole genome shotgun (WGS) entry which is preliminary data.</text>
</comment>
<evidence type="ECO:0000259" key="2">
    <source>
        <dbReference type="PROSITE" id="PS50994"/>
    </source>
</evidence>
<keyword evidence="1" id="KW-0472">Membrane</keyword>
<dbReference type="Gene3D" id="3.30.420.10">
    <property type="entry name" value="Ribonuclease H-like superfamily/Ribonuclease H"/>
    <property type="match status" value="1"/>
</dbReference>
<dbReference type="InterPro" id="IPR012337">
    <property type="entry name" value="RNaseH-like_sf"/>
</dbReference>
<dbReference type="SUPFAM" id="SSF53098">
    <property type="entry name" value="Ribonuclease H-like"/>
    <property type="match status" value="1"/>
</dbReference>
<evidence type="ECO:0000313" key="3">
    <source>
        <dbReference type="EMBL" id="CAL4157426.1"/>
    </source>
</evidence>
<gene>
    <name evidence="3" type="ORF">MNOR_LOCUS31893</name>
</gene>
<feature type="transmembrane region" description="Helical" evidence="1">
    <location>
        <begin position="56"/>
        <end position="76"/>
    </location>
</feature>
<dbReference type="InterPro" id="IPR036397">
    <property type="entry name" value="RNaseH_sf"/>
</dbReference>
<feature type="non-terminal residue" evidence="3">
    <location>
        <position position="1"/>
    </location>
</feature>
<dbReference type="Pfam" id="PF18701">
    <property type="entry name" value="DUF5641"/>
    <property type="match status" value="1"/>
</dbReference>
<dbReference type="InterPro" id="IPR040676">
    <property type="entry name" value="DUF5641"/>
</dbReference>
<reference evidence="3 4" key="1">
    <citation type="submission" date="2024-05" db="EMBL/GenBank/DDBJ databases">
        <authorList>
            <person name="Wallberg A."/>
        </authorList>
    </citation>
    <scope>NUCLEOTIDE SEQUENCE [LARGE SCALE GENOMIC DNA]</scope>
</reference>
<evidence type="ECO:0000256" key="1">
    <source>
        <dbReference type="SAM" id="Phobius"/>
    </source>
</evidence>
<accession>A0AAV2S3V8</accession>
<name>A0AAV2S3V8_MEGNR</name>
<dbReference type="PANTHER" id="PTHR47331:SF2">
    <property type="match status" value="1"/>
</dbReference>
<keyword evidence="1" id="KW-0812">Transmembrane</keyword>
<dbReference type="InterPro" id="IPR001584">
    <property type="entry name" value="Integrase_cat-core"/>
</dbReference>
<keyword evidence="1" id="KW-1133">Transmembrane helix</keyword>
<protein>
    <recommendedName>
        <fullName evidence="2">Integrase catalytic domain-containing protein</fullName>
    </recommendedName>
</protein>
<keyword evidence="4" id="KW-1185">Reference proteome</keyword>
<dbReference type="EMBL" id="CAXKWB010042123">
    <property type="protein sequence ID" value="CAL4157426.1"/>
    <property type="molecule type" value="Genomic_DNA"/>
</dbReference>
<organism evidence="3 4">
    <name type="scientific">Meganyctiphanes norvegica</name>
    <name type="common">Northern krill</name>
    <name type="synonym">Thysanopoda norvegica</name>
    <dbReference type="NCBI Taxonomy" id="48144"/>
    <lineage>
        <taxon>Eukaryota</taxon>
        <taxon>Metazoa</taxon>
        <taxon>Ecdysozoa</taxon>
        <taxon>Arthropoda</taxon>
        <taxon>Crustacea</taxon>
        <taxon>Multicrustacea</taxon>
        <taxon>Malacostraca</taxon>
        <taxon>Eumalacostraca</taxon>
        <taxon>Eucarida</taxon>
        <taxon>Euphausiacea</taxon>
        <taxon>Euphausiidae</taxon>
        <taxon>Meganyctiphanes</taxon>
    </lineage>
</organism>
<sequence length="412" mass="47535">VRRCLICKKHRARYLRFTYPRPKPLPIFRTKFLAPYVACGVDLAGPYKVIDGLSKIKVWITLFTCLVTRAIYLVLVKDLRASTFFRALKELSCRHSTPLLLLSDNATNFAATNKLLKIISQHIPEFEKSEGLTLQWKFIPVKAPWTGGVYERMIGNLKTNLDKMNFGQKINFEEFREHIYECERVINDRPLQQVGDKEVITPAMLLYGRKLGGGGTLSSTCVDNLLEDSKYLQKMLPQIYKDNIRRRKRFWEAFQADYLDSLRLSEVPPKPGDLWSKRIPKVGDLIMIHDADSKIKPKRALVLKTLPSDDGAIRSCKVRIGTNESIRPVSSFRDLELNVYDTYQHQDSVGFDHKISQANITRFKELNGNCVPDILQQPVIQDDISVDHTPQKSMRKCKIKARHLIYKHFKLN</sequence>
<feature type="domain" description="Integrase catalytic" evidence="2">
    <location>
        <begin position="31"/>
        <end position="210"/>
    </location>
</feature>
<dbReference type="Proteomes" id="UP001497623">
    <property type="component" value="Unassembled WGS sequence"/>
</dbReference>
<dbReference type="GO" id="GO:0003676">
    <property type="term" value="F:nucleic acid binding"/>
    <property type="evidence" value="ECO:0007669"/>
    <property type="project" value="InterPro"/>
</dbReference>
<evidence type="ECO:0000313" key="4">
    <source>
        <dbReference type="Proteomes" id="UP001497623"/>
    </source>
</evidence>
<dbReference type="GO" id="GO:0015074">
    <property type="term" value="P:DNA integration"/>
    <property type="evidence" value="ECO:0007669"/>
    <property type="project" value="InterPro"/>
</dbReference>
<dbReference type="PANTHER" id="PTHR47331">
    <property type="entry name" value="PHD-TYPE DOMAIN-CONTAINING PROTEIN"/>
    <property type="match status" value="1"/>
</dbReference>
<proteinExistence type="predicted"/>